<dbReference type="InterPro" id="IPR011635">
    <property type="entry name" value="CARDB"/>
</dbReference>
<reference evidence="4" key="1">
    <citation type="submission" date="2013-06" db="EMBL/GenBank/DDBJ databases">
        <title>Complete Genome Sequence of Hyperthermophilic Palaeococcus pacificus DY20341T, Isolated from a Deep-Sea Hydrothermal Sediments.</title>
        <authorList>
            <person name="Zeng X."/>
            <person name="Shao Z."/>
        </authorList>
    </citation>
    <scope>NUCLEOTIDE SEQUENCE [LARGE SCALE GENOMIC DNA]</scope>
    <source>
        <strain evidence="4">DY20341</strain>
    </source>
</reference>
<dbReference type="Gene3D" id="2.60.40.1190">
    <property type="match status" value="2"/>
</dbReference>
<dbReference type="AlphaFoldDB" id="A0A075LW26"/>
<proteinExistence type="predicted"/>
<dbReference type="eggNOG" id="arCOG07086">
    <property type="taxonomic scope" value="Archaea"/>
</dbReference>
<evidence type="ECO:0000259" key="2">
    <source>
        <dbReference type="Pfam" id="PF07705"/>
    </source>
</evidence>
<name>A0A075LW26_9EURY</name>
<accession>A0A075LW26</accession>
<sequence>MRLGVVSLGIIVLIVLSVVPTVGFVNALYGTKIIDGNLNDWGTLDLVSRGVDSTVPGANLDNLYVAWDDEYLYIAIKTNNTAKYWPDYGIAIDINPGSASGGSSDPWAKKIYFNGTYLPEYIVYAEAQDGQITWMELRKWDGSSWQFVGNMKDVGDYEYIGGDSGIQTIEIKIPWSTLGGKPSNLALISWVAGNNDGDSAVDTLPVDPDVNYPSTGNSEWTDSDTLTNFITLPLAPKTIDGDLSDWAGYELVAKDNLGYGVDGGNLSSFYVSYDDQYLYIALEANNNANWDMAYGIGIDVDPGSGNGYTGTSDAWGRSINFEGGYAIDYELYTWWDKSQAKPTVDGQENVAFLPWTGSGWEYKKVGDVGGSFAWTGNSSIGLKTLEIKIPWSAIGGRTNKIAVITWVTGGGGSAVDVLPESSVVADSGNEWGDSDTFSNLTVIEIPIPKPELAVSISSNVLNVEQWQPANLTITVENLGEVDAQNVTVELFDDDNLIKSWIVNVSAKGNISLSYTYEYSKAWGTHELKAVVDPNNEIEEVNENNNIATLKIDVGRIAKTQNDLVKMGVYVWPKLYWPKYQQTLDIMENLSAMRLPEKYMQQIEEFKLKLNESQELYNEGQNLISMPHYELRGATKIFSAYSRLLRLQKEIESFLEIAEKEDLVSKLTKTVDGNLDDWSAETKVAEDTQGFGQDGANLKALYVDYDDTYLYVALTTDNKASWRVAYGIGLDYKEGGYTGNTDAWDRKMAFTRGIDAQMYFYWKGEFFGEKGTDSIEAAQLSIWNGTSWERYDIAEIGFIAWTGKVNGLQTLEVAIPWEVLGGKASKVYITAWVTGSSAGDSAVESLPDDPSMHDSDNEWGDQDNISTFAEVQIQ</sequence>
<keyword evidence="4" id="KW-1185">Reference proteome</keyword>
<reference evidence="3 4" key="2">
    <citation type="journal article" date="2015" name="Genome Announc.">
        <title>Complete Genome Sequence of Hyperthermophilic Piezophilic Archaeon Palaeococcus pacificus DY20341T, Isolated from Deep-Sea Hydrothermal Sediments.</title>
        <authorList>
            <person name="Zeng X."/>
            <person name="Jebbar M."/>
            <person name="Shao Z."/>
        </authorList>
    </citation>
    <scope>NUCLEOTIDE SEQUENCE [LARGE SCALE GENOMIC DNA]</scope>
    <source>
        <strain evidence="3 4">DY20341</strain>
    </source>
</reference>
<evidence type="ECO:0000313" key="3">
    <source>
        <dbReference type="EMBL" id="AIF70222.1"/>
    </source>
</evidence>
<gene>
    <name evidence="3" type="ORF">PAP_09220</name>
</gene>
<dbReference type="GeneID" id="25399990"/>
<dbReference type="HOGENOM" id="CLU_008925_0_0_2"/>
<dbReference type="SUPFAM" id="SSF49344">
    <property type="entry name" value="CBD9-like"/>
    <property type="match status" value="3"/>
</dbReference>
<dbReference type="EMBL" id="CP006019">
    <property type="protein sequence ID" value="AIF70222.1"/>
    <property type="molecule type" value="Genomic_DNA"/>
</dbReference>
<evidence type="ECO:0000256" key="1">
    <source>
        <dbReference type="SAM" id="MobiDB-lite"/>
    </source>
</evidence>
<feature type="compositionally biased region" description="Polar residues" evidence="1">
    <location>
        <begin position="862"/>
        <end position="873"/>
    </location>
</feature>
<dbReference type="RefSeq" id="WP_052649135.1">
    <property type="nucleotide sequence ID" value="NZ_CP006019.1"/>
</dbReference>
<dbReference type="CDD" id="cd00241">
    <property type="entry name" value="DOMON_like"/>
    <property type="match status" value="1"/>
</dbReference>
<dbReference type="Proteomes" id="UP000027981">
    <property type="component" value="Chromosome"/>
</dbReference>
<feature type="region of interest" description="Disordered" evidence="1">
    <location>
        <begin position="837"/>
        <end position="873"/>
    </location>
</feature>
<protein>
    <recommendedName>
        <fullName evidence="2">CARDB domain-containing protein</fullName>
    </recommendedName>
</protein>
<evidence type="ECO:0000313" key="4">
    <source>
        <dbReference type="Proteomes" id="UP000027981"/>
    </source>
</evidence>
<dbReference type="STRING" id="1343739.PAP_09220"/>
<dbReference type="Pfam" id="PF07705">
    <property type="entry name" value="CARDB"/>
    <property type="match status" value="1"/>
</dbReference>
<dbReference type="KEGG" id="ppac:PAP_09220"/>
<feature type="domain" description="CARDB" evidence="2">
    <location>
        <begin position="449"/>
        <end position="548"/>
    </location>
</feature>
<organism evidence="3 4">
    <name type="scientific">Palaeococcus pacificus DY20341</name>
    <dbReference type="NCBI Taxonomy" id="1343739"/>
    <lineage>
        <taxon>Archaea</taxon>
        <taxon>Methanobacteriati</taxon>
        <taxon>Methanobacteriota</taxon>
        <taxon>Thermococci</taxon>
        <taxon>Thermococcales</taxon>
        <taxon>Thermococcaceae</taxon>
        <taxon>Palaeococcus</taxon>
    </lineage>
</organism>
<dbReference type="OrthoDB" id="92044at2157"/>
<dbReference type="Gene3D" id="2.60.40.10">
    <property type="entry name" value="Immunoglobulins"/>
    <property type="match status" value="1"/>
</dbReference>
<dbReference type="InterPro" id="IPR013783">
    <property type="entry name" value="Ig-like_fold"/>
</dbReference>